<keyword evidence="1" id="KW-0812">Transmembrane</keyword>
<protein>
    <recommendedName>
        <fullName evidence="4">Transmembrane protein</fullName>
    </recommendedName>
</protein>
<name>A0A0L0P8C5_CANAR</name>
<accession>A0A0L0P8C5</accession>
<dbReference type="AlphaFoldDB" id="A0A0L0P8C5"/>
<reference evidence="3" key="1">
    <citation type="journal article" date="2015" name="BMC Genomics">
        <title>Draft genome of a commonly misdiagnosed multidrug resistant pathogen Candida auris.</title>
        <authorList>
            <person name="Chatterjee S."/>
            <person name="Alampalli S.V."/>
            <person name="Nageshan R.K."/>
            <person name="Chettiar S.T."/>
            <person name="Joshi S."/>
            <person name="Tatu U.S."/>
        </authorList>
    </citation>
    <scope>NUCLEOTIDE SEQUENCE [LARGE SCALE GENOMIC DNA]</scope>
    <source>
        <strain evidence="3">6684</strain>
    </source>
</reference>
<sequence length="112" mass="12738">MDHVLGTVSVSFLSLHGTLPIFVRQEKLTPIRRRLLVLLGLLLSLSAAAFCNCLCSTHASRGSRLCFAALHHRVEVGRVREGYDEQKKKKKNKKKNELVKKNIAFEVKRLDR</sequence>
<keyword evidence="1" id="KW-1133">Transmembrane helix</keyword>
<evidence type="ECO:0008006" key="4">
    <source>
        <dbReference type="Google" id="ProtNLM"/>
    </source>
</evidence>
<evidence type="ECO:0000313" key="3">
    <source>
        <dbReference type="Proteomes" id="UP000037122"/>
    </source>
</evidence>
<evidence type="ECO:0000313" key="2">
    <source>
        <dbReference type="EMBL" id="KNE02613.1"/>
    </source>
</evidence>
<evidence type="ECO:0000256" key="1">
    <source>
        <dbReference type="SAM" id="Phobius"/>
    </source>
</evidence>
<dbReference type="Proteomes" id="UP000037122">
    <property type="component" value="Unassembled WGS sequence"/>
</dbReference>
<dbReference type="EMBL" id="LGST01000003">
    <property type="protein sequence ID" value="KNE02613.1"/>
    <property type="molecule type" value="Genomic_DNA"/>
</dbReference>
<proteinExistence type="predicted"/>
<gene>
    <name evidence="2" type="ORF">QG37_00430</name>
</gene>
<feature type="transmembrane region" description="Helical" evidence="1">
    <location>
        <begin position="36"/>
        <end position="55"/>
    </location>
</feature>
<organism evidence="2 3">
    <name type="scientific">Candidozyma auris</name>
    <name type="common">Yeast</name>
    <name type="synonym">Candida auris</name>
    <dbReference type="NCBI Taxonomy" id="498019"/>
    <lineage>
        <taxon>Eukaryota</taxon>
        <taxon>Fungi</taxon>
        <taxon>Dikarya</taxon>
        <taxon>Ascomycota</taxon>
        <taxon>Saccharomycotina</taxon>
        <taxon>Pichiomycetes</taxon>
        <taxon>Metschnikowiaceae</taxon>
        <taxon>Candidozyma</taxon>
    </lineage>
</organism>
<comment type="caution">
    <text evidence="2">The sequence shown here is derived from an EMBL/GenBank/DDBJ whole genome shotgun (WGS) entry which is preliminary data.</text>
</comment>
<keyword evidence="1" id="KW-0472">Membrane</keyword>
<dbReference type="VEuPathDB" id="FungiDB:QG37_00430"/>